<dbReference type="AlphaFoldDB" id="A0A5A9ZW32"/>
<proteinExistence type="predicted"/>
<dbReference type="InterPro" id="IPR027805">
    <property type="entry name" value="Transposase_HTH_dom"/>
</dbReference>
<name>A0A5A9ZW32_9ACTN</name>
<comment type="caution">
    <text evidence="2">The sequence shown here is derived from an EMBL/GenBank/DDBJ whole genome shotgun (WGS) entry which is preliminary data.</text>
</comment>
<reference evidence="2 3" key="1">
    <citation type="submission" date="2019-05" db="EMBL/GenBank/DDBJ databases">
        <authorList>
            <person name="Hariharan J."/>
            <person name="Choudoir M.J."/>
            <person name="Diebold P."/>
            <person name="Panke-Buisse K."/>
            <person name="Buckley D.H."/>
        </authorList>
    </citation>
    <scope>NUCLEOTIDE SEQUENCE [LARGE SCALE GENOMIC DNA]</scope>
    <source>
        <strain evidence="2 3">SUN51</strain>
    </source>
</reference>
<organism evidence="2 3">
    <name type="scientific">Streptomyces apricus</name>
    <dbReference type="NCBI Taxonomy" id="1828112"/>
    <lineage>
        <taxon>Bacteria</taxon>
        <taxon>Bacillati</taxon>
        <taxon>Actinomycetota</taxon>
        <taxon>Actinomycetes</taxon>
        <taxon>Kitasatosporales</taxon>
        <taxon>Streptomycetaceae</taxon>
        <taxon>Streptomyces</taxon>
    </lineage>
</organism>
<dbReference type="OrthoDB" id="8782691at2"/>
<evidence type="ECO:0000313" key="2">
    <source>
        <dbReference type="EMBL" id="KAA0921251.1"/>
    </source>
</evidence>
<keyword evidence="3" id="KW-1185">Reference proteome</keyword>
<dbReference type="Pfam" id="PF13613">
    <property type="entry name" value="HTH_Tnp_4"/>
    <property type="match status" value="1"/>
</dbReference>
<protein>
    <submittedName>
        <fullName evidence="2">Transposase family protein</fullName>
    </submittedName>
</protein>
<dbReference type="Proteomes" id="UP000324965">
    <property type="component" value="Unassembled WGS sequence"/>
</dbReference>
<evidence type="ECO:0000313" key="3">
    <source>
        <dbReference type="Proteomes" id="UP000324965"/>
    </source>
</evidence>
<sequence length="92" mass="10022">MRAQGAGTRDELTTSDKVLATALYLRQLGIRDILAQLFGVNTSILTRVVHQVQPLLTGHSCTIPPSTARFRTPTDVTAFLDNSNPTKIKPTC</sequence>
<accession>A0A5A9ZW32</accession>
<evidence type="ECO:0000259" key="1">
    <source>
        <dbReference type="Pfam" id="PF13613"/>
    </source>
</evidence>
<dbReference type="EMBL" id="VDFC01000089">
    <property type="protein sequence ID" value="KAA0921251.1"/>
    <property type="molecule type" value="Genomic_DNA"/>
</dbReference>
<gene>
    <name evidence="2" type="ORF">FGF04_37365</name>
</gene>
<feature type="domain" description="Transposase Helix-turn-helix" evidence="1">
    <location>
        <begin position="12"/>
        <end position="57"/>
    </location>
</feature>